<dbReference type="CDD" id="cd03233">
    <property type="entry name" value="ABCG_PDR_domain1"/>
    <property type="match status" value="1"/>
</dbReference>
<dbReference type="InterPro" id="IPR010929">
    <property type="entry name" value="PDR_CDR_ABC"/>
</dbReference>
<dbReference type="InterPro" id="IPR027417">
    <property type="entry name" value="P-loop_NTPase"/>
</dbReference>
<dbReference type="SMART" id="SM00382">
    <property type="entry name" value="AAA"/>
    <property type="match status" value="2"/>
</dbReference>
<organism evidence="13 14">
    <name type="scientific">Aspergillus keveii</name>
    <dbReference type="NCBI Taxonomy" id="714993"/>
    <lineage>
        <taxon>Eukaryota</taxon>
        <taxon>Fungi</taxon>
        <taxon>Dikarya</taxon>
        <taxon>Ascomycota</taxon>
        <taxon>Pezizomycotina</taxon>
        <taxon>Eurotiomycetes</taxon>
        <taxon>Eurotiomycetidae</taxon>
        <taxon>Eurotiales</taxon>
        <taxon>Aspergillaceae</taxon>
        <taxon>Aspergillus</taxon>
        <taxon>Aspergillus subgen. Nidulantes</taxon>
    </lineage>
</organism>
<feature type="transmembrane region" description="Helical" evidence="11">
    <location>
        <begin position="614"/>
        <end position="633"/>
    </location>
</feature>
<dbReference type="Pfam" id="PF01061">
    <property type="entry name" value="ABC2_membrane"/>
    <property type="match status" value="2"/>
</dbReference>
<dbReference type="InterPro" id="IPR043926">
    <property type="entry name" value="ABCG_dom"/>
</dbReference>
<accession>A0ABR4G6B6</accession>
<feature type="transmembrane region" description="Helical" evidence="11">
    <location>
        <begin position="1250"/>
        <end position="1275"/>
    </location>
</feature>
<dbReference type="Pfam" id="PF14510">
    <property type="entry name" value="ABC_trans_N"/>
    <property type="match status" value="1"/>
</dbReference>
<evidence type="ECO:0000256" key="10">
    <source>
        <dbReference type="SAM" id="MobiDB-lite"/>
    </source>
</evidence>
<dbReference type="CDD" id="cd03232">
    <property type="entry name" value="ABCG_PDR_domain2"/>
    <property type="match status" value="1"/>
</dbReference>
<dbReference type="Pfam" id="PF19055">
    <property type="entry name" value="ABC2_membrane_7"/>
    <property type="match status" value="1"/>
</dbReference>
<evidence type="ECO:0000256" key="5">
    <source>
        <dbReference type="ARBA" id="ARBA00022692"/>
    </source>
</evidence>
<gene>
    <name evidence="13" type="ORF">BJX66DRAFT_325233</name>
</gene>
<dbReference type="InterPro" id="IPR034001">
    <property type="entry name" value="ABCG_PDR_1"/>
</dbReference>
<dbReference type="PROSITE" id="PS50893">
    <property type="entry name" value="ABC_TRANSPORTER_2"/>
    <property type="match status" value="2"/>
</dbReference>
<feature type="transmembrane region" description="Helical" evidence="11">
    <location>
        <begin position="1447"/>
        <end position="1467"/>
    </location>
</feature>
<feature type="compositionally biased region" description="Polar residues" evidence="10">
    <location>
        <begin position="57"/>
        <end position="75"/>
    </location>
</feature>
<proteinExistence type="inferred from homology"/>
<reference evidence="13 14" key="1">
    <citation type="submission" date="2024-07" db="EMBL/GenBank/DDBJ databases">
        <title>Section-level genome sequencing and comparative genomics of Aspergillus sections Usti and Cavernicolus.</title>
        <authorList>
            <consortium name="Lawrence Berkeley National Laboratory"/>
            <person name="Nybo J.L."/>
            <person name="Vesth T.C."/>
            <person name="Theobald S."/>
            <person name="Frisvad J.C."/>
            <person name="Larsen T.O."/>
            <person name="Kjaerboelling I."/>
            <person name="Rothschild-Mancinelli K."/>
            <person name="Lyhne E.K."/>
            <person name="Kogle M.E."/>
            <person name="Barry K."/>
            <person name="Clum A."/>
            <person name="Na H."/>
            <person name="Ledsgaard L."/>
            <person name="Lin J."/>
            <person name="Lipzen A."/>
            <person name="Kuo A."/>
            <person name="Riley R."/>
            <person name="Mondo S."/>
            <person name="Labutti K."/>
            <person name="Haridas S."/>
            <person name="Pangalinan J."/>
            <person name="Salamov A.A."/>
            <person name="Simmons B.A."/>
            <person name="Magnuson J.K."/>
            <person name="Chen J."/>
            <person name="Drula E."/>
            <person name="Henrissat B."/>
            <person name="Wiebenga A."/>
            <person name="Lubbers R.J."/>
            <person name="Gomes A.C."/>
            <person name="Makela M.R."/>
            <person name="Stajich J."/>
            <person name="Grigoriev I.V."/>
            <person name="Mortensen U.H."/>
            <person name="De Vries R.P."/>
            <person name="Baker S.E."/>
            <person name="Andersen M.R."/>
        </authorList>
    </citation>
    <scope>NUCLEOTIDE SEQUENCE [LARGE SCALE GENOMIC DNA]</scope>
    <source>
        <strain evidence="13 14">CBS 209.92</strain>
    </source>
</reference>
<sequence length="1495" mass="166722">MESESYHLDRVLKESRSSHSSHTAHGEIDARPLPRASISAEGQERIFHLARTLTTQSVSRHQTNEALPNPFTGSTDPRLDPQSDQFDAARWARLFLQLASTDSERYPKRKAGVSFRHLSVSGVGNPIAYQQTFAGIIQQPLDIALSLLHPKDRSIQILKKHDGLVRSKEMLLVLGRPGSGVSTLLKTIAGETRGLSLDSSSHLNYQGIPQNTMHREFRGDAIYQAETEVHFPQLTVGQTLQFAALAKTPSNRLPGLSRETYAAHLRDVAMAVFGISHTLNTRVGDDFIRGVSGGERKRVSIAEVALAQSPIQCWDNSTRGLDSATAVEFVRTIRLSVDIVQTAAIVSLYQAPQQAYDLFDKVTVLYDGRQIYFGPIDQAEQYFVNMGYFRPDRQTIPDFLTSVTSSTERRVRPGFESQVPRTADEFAARWHESDLAKALLDEIASFEEQYPQGGPSVDEFRAARQTEKATFMTSKSPYTISVPQQVALCVRRGYQRIMGDKTFFIVTVFGNFLMALLLGSVFYDLPDDTSSLNNRCILLFFALLFNALNSSLEILSLYTQRPIVEKHNSYAFYHPLSEALASVICDLPSKFLSTLALNIPLYFMGNLNQSAGSFFTYLLFGITSTLTMSSIFRTIGQATQTIAQALTPVALFVIGLVVYAGFILPIRNMQGWLRWINYLNPLAYSYEAMVANEFHGRSFPCTSLVPAGPGYENVSNLERTCSIPGAIPGGSDVAGDAYVAASYEYSFSHVWRNFGILIGYIVFFTCAYVLVAEYIVPDKPRGEVLLFQRGHKQIRHEKAQRDEESATESRHPGEQPVNSPPPYAKEDRQINLQRQSGILHWKDLCYEVSIKGEPRLISNHIDGWVRPGTLTALMGASGAGKTTLLDVLANRVTTGVITGDICVNGRPRDLSFQRQVGYVQQQDLHLQTTTVREALQFSACLRQPAHVPMQDKLNYVEEVIALLEMEDYSGAVVGVPGEGLNVEQRKRLTIGVELAAKPDLLIFLDEPTSGLDSQTAWSISTLLRRLADHGQAVLCTIHQPSAMLFQQFDRLLLLAKGGRTVYFGDIGENSRTMVEYFERHGAEPCAPEANPAEWMLHVIGAAPGSTAICDWHETWKSSPEFAQIRNELESLETANVDALPQAETPQQQYAAPFHTQVLLCTKRVFEQYWRTPSYLYSKLILCFGTALFISLSFLQTEVTLMGLQHQMFAIFMLLVIFAFLAYQTMPNFIMQRDLYEARERPSKVYSWSSFMLANILVELPWNTLAAVITFLPFYYLIGMDKNAEVTDTVSERGGLMVLLIWSFMMHCATFTSMVVAGAPTAEVGAIIALIMYCMCLIFCGVMVPSTALPGFWIFMYRVSPLTYLISAMLSAGLAKTPVTCNEVEVVPVQPAGGQGCADYLAAYMQVAGGEVYNPNATENCQFCPMASSDAFLASVGSDYGDRWRNFGLMWVYILFNVAAALALYWLLRVWLDGTFLATYFLYNFSHMLPSCFHFI</sequence>
<feature type="transmembrane region" description="Helical" evidence="11">
    <location>
        <begin position="579"/>
        <end position="602"/>
    </location>
</feature>
<dbReference type="Pfam" id="PF00005">
    <property type="entry name" value="ABC_tran"/>
    <property type="match status" value="2"/>
</dbReference>
<keyword evidence="4" id="KW-1003">Cell membrane</keyword>
<evidence type="ECO:0000313" key="13">
    <source>
        <dbReference type="EMBL" id="KAL2794582.1"/>
    </source>
</evidence>
<feature type="compositionally biased region" description="Basic and acidic residues" evidence="10">
    <location>
        <begin position="796"/>
        <end position="813"/>
    </location>
</feature>
<evidence type="ECO:0000259" key="12">
    <source>
        <dbReference type="PROSITE" id="PS50893"/>
    </source>
</evidence>
<keyword evidence="5 11" id="KW-0812">Transmembrane</keyword>
<evidence type="ECO:0000256" key="11">
    <source>
        <dbReference type="SAM" id="Phobius"/>
    </source>
</evidence>
<keyword evidence="6" id="KW-0547">Nucleotide-binding</keyword>
<dbReference type="InterPro" id="IPR003439">
    <property type="entry name" value="ABC_transporter-like_ATP-bd"/>
</dbReference>
<comment type="similarity">
    <text evidence="2">Belongs to the ABC transporter superfamily. ABCG family. PDR (TC 3.A.1.205) subfamily.</text>
</comment>
<evidence type="ECO:0000256" key="2">
    <source>
        <dbReference type="ARBA" id="ARBA00006012"/>
    </source>
</evidence>
<feature type="domain" description="ABC transporter" evidence="12">
    <location>
        <begin position="839"/>
        <end position="1082"/>
    </location>
</feature>
<feature type="region of interest" description="Disordered" evidence="10">
    <location>
        <begin position="57"/>
        <end position="78"/>
    </location>
</feature>
<keyword evidence="8 11" id="KW-1133">Transmembrane helix</keyword>
<evidence type="ECO:0000256" key="6">
    <source>
        <dbReference type="ARBA" id="ARBA00022741"/>
    </source>
</evidence>
<protein>
    <submittedName>
        <fullName evidence="13">ABC-2 type transporter-domain-containing protein</fullName>
    </submittedName>
</protein>
<evidence type="ECO:0000256" key="1">
    <source>
        <dbReference type="ARBA" id="ARBA00004651"/>
    </source>
</evidence>
<feature type="transmembrane region" description="Helical" evidence="11">
    <location>
        <begin position="537"/>
        <end position="558"/>
    </location>
</feature>
<dbReference type="InterPro" id="IPR013525">
    <property type="entry name" value="ABC2_TM"/>
</dbReference>
<dbReference type="EMBL" id="JBFTWV010000043">
    <property type="protein sequence ID" value="KAL2794582.1"/>
    <property type="molecule type" value="Genomic_DNA"/>
</dbReference>
<comment type="caution">
    <text evidence="13">The sequence shown here is derived from an EMBL/GenBank/DDBJ whole genome shotgun (WGS) entry which is preliminary data.</text>
</comment>
<name>A0ABR4G6B6_9EURO</name>
<feature type="transmembrane region" description="Helical" evidence="11">
    <location>
        <begin position="645"/>
        <end position="666"/>
    </location>
</feature>
<dbReference type="Gene3D" id="3.40.50.300">
    <property type="entry name" value="P-loop containing nucleotide triphosphate hydrolases"/>
    <property type="match status" value="2"/>
</dbReference>
<keyword evidence="14" id="KW-1185">Reference proteome</keyword>
<feature type="transmembrane region" description="Helical" evidence="11">
    <location>
        <begin position="1295"/>
        <end position="1316"/>
    </location>
</feature>
<keyword evidence="9 11" id="KW-0472">Membrane</keyword>
<feature type="transmembrane region" description="Helical" evidence="11">
    <location>
        <begin position="754"/>
        <end position="776"/>
    </location>
</feature>
<feature type="compositionally biased region" description="Basic and acidic residues" evidence="10">
    <location>
        <begin position="1"/>
        <end position="17"/>
    </location>
</feature>
<evidence type="ECO:0000256" key="8">
    <source>
        <dbReference type="ARBA" id="ARBA00022989"/>
    </source>
</evidence>
<feature type="transmembrane region" description="Helical" evidence="11">
    <location>
        <begin position="1207"/>
        <end position="1229"/>
    </location>
</feature>
<evidence type="ECO:0000313" key="14">
    <source>
        <dbReference type="Proteomes" id="UP001610563"/>
    </source>
</evidence>
<feature type="region of interest" description="Disordered" evidence="10">
    <location>
        <begin position="795"/>
        <end position="825"/>
    </location>
</feature>
<feature type="transmembrane region" description="Helical" evidence="11">
    <location>
        <begin position="1323"/>
        <end position="1343"/>
    </location>
</feature>
<dbReference type="InterPro" id="IPR017871">
    <property type="entry name" value="ABC_transporter-like_CS"/>
</dbReference>
<keyword evidence="7" id="KW-0067">ATP-binding</keyword>
<dbReference type="PROSITE" id="PS00211">
    <property type="entry name" value="ABC_TRANSPORTER_1"/>
    <property type="match status" value="1"/>
</dbReference>
<comment type="subcellular location">
    <subcellularLocation>
        <location evidence="1">Cell membrane</location>
        <topology evidence="1">Multi-pass membrane protein</topology>
    </subcellularLocation>
</comment>
<dbReference type="InterPro" id="IPR003593">
    <property type="entry name" value="AAA+_ATPase"/>
</dbReference>
<dbReference type="Proteomes" id="UP001610563">
    <property type="component" value="Unassembled WGS sequence"/>
</dbReference>
<evidence type="ECO:0000256" key="3">
    <source>
        <dbReference type="ARBA" id="ARBA00022448"/>
    </source>
</evidence>
<feature type="domain" description="ABC transporter" evidence="12">
    <location>
        <begin position="138"/>
        <end position="392"/>
    </location>
</feature>
<dbReference type="InterPro" id="IPR034003">
    <property type="entry name" value="ABCG_PDR_2"/>
</dbReference>
<dbReference type="InterPro" id="IPR029481">
    <property type="entry name" value="ABC_trans_N"/>
</dbReference>
<evidence type="ECO:0000256" key="9">
    <source>
        <dbReference type="ARBA" id="ARBA00023136"/>
    </source>
</evidence>
<feature type="region of interest" description="Disordered" evidence="10">
    <location>
        <begin position="1"/>
        <end position="34"/>
    </location>
</feature>
<dbReference type="Pfam" id="PF06422">
    <property type="entry name" value="PDR_CDR"/>
    <property type="match status" value="1"/>
</dbReference>
<keyword evidence="3" id="KW-0813">Transport</keyword>
<feature type="transmembrane region" description="Helical" evidence="11">
    <location>
        <begin position="1175"/>
        <end position="1195"/>
    </location>
</feature>
<feature type="transmembrane region" description="Helical" evidence="11">
    <location>
        <begin position="502"/>
        <end position="525"/>
    </location>
</feature>
<evidence type="ECO:0000256" key="4">
    <source>
        <dbReference type="ARBA" id="ARBA00022475"/>
    </source>
</evidence>
<evidence type="ECO:0000256" key="7">
    <source>
        <dbReference type="ARBA" id="ARBA00022840"/>
    </source>
</evidence>
<dbReference type="SUPFAM" id="SSF52540">
    <property type="entry name" value="P-loop containing nucleoside triphosphate hydrolases"/>
    <property type="match status" value="2"/>
</dbReference>
<dbReference type="PANTHER" id="PTHR19241">
    <property type="entry name" value="ATP-BINDING CASSETTE TRANSPORTER"/>
    <property type="match status" value="1"/>
</dbReference>